<comment type="caution">
    <text evidence="2">The sequence shown here is derived from an EMBL/GenBank/DDBJ whole genome shotgun (WGS) entry which is preliminary data.</text>
</comment>
<dbReference type="InterPro" id="IPR025338">
    <property type="entry name" value="DUF4244"/>
</dbReference>
<keyword evidence="3" id="KW-1185">Reference proteome</keyword>
<keyword evidence="1" id="KW-1133">Transmembrane helix</keyword>
<reference evidence="3" key="1">
    <citation type="journal article" date="2019" name="Int. J. Syst. Evol. Microbiol.">
        <title>The Global Catalogue of Microorganisms (GCM) 10K type strain sequencing project: providing services to taxonomists for standard genome sequencing and annotation.</title>
        <authorList>
            <consortium name="The Broad Institute Genomics Platform"/>
            <consortium name="The Broad Institute Genome Sequencing Center for Infectious Disease"/>
            <person name="Wu L."/>
            <person name="Ma J."/>
        </authorList>
    </citation>
    <scope>NUCLEOTIDE SEQUENCE [LARGE SCALE GENOMIC DNA]</scope>
    <source>
        <strain evidence="3">CCUG 56401</strain>
    </source>
</reference>
<dbReference type="Proteomes" id="UP001597018">
    <property type="component" value="Unassembled WGS sequence"/>
</dbReference>
<evidence type="ECO:0000256" key="1">
    <source>
        <dbReference type="SAM" id="Phobius"/>
    </source>
</evidence>
<evidence type="ECO:0000313" key="3">
    <source>
        <dbReference type="Proteomes" id="UP001597018"/>
    </source>
</evidence>
<evidence type="ECO:0000313" key="2">
    <source>
        <dbReference type="EMBL" id="MFD0920869.1"/>
    </source>
</evidence>
<feature type="transmembrane region" description="Helical" evidence="1">
    <location>
        <begin position="34"/>
        <end position="52"/>
    </location>
</feature>
<sequence length="74" mass="7965">MPNRSHTAHRVRWTAPRRLVALLRGDRGTTTVEFALCVVTCAALAATLYSLVTSDTVRAALLSLLERGLQSGAT</sequence>
<accession>A0ABW3FSX9</accession>
<name>A0ABW3FSX9_9PSEU</name>
<keyword evidence="1" id="KW-0472">Membrane</keyword>
<protein>
    <submittedName>
        <fullName evidence="2">DUF4244 domain-containing protein</fullName>
    </submittedName>
</protein>
<dbReference type="Pfam" id="PF14029">
    <property type="entry name" value="DUF4244"/>
    <property type="match status" value="1"/>
</dbReference>
<keyword evidence="1" id="KW-0812">Transmembrane</keyword>
<dbReference type="RefSeq" id="WP_263250526.1">
    <property type="nucleotide sequence ID" value="NZ_BAABLT010000011.1"/>
</dbReference>
<dbReference type="EMBL" id="JBHTIW010000009">
    <property type="protein sequence ID" value="MFD0920869.1"/>
    <property type="molecule type" value="Genomic_DNA"/>
</dbReference>
<organism evidence="2 3">
    <name type="scientific">Saccharopolyspora rosea</name>
    <dbReference type="NCBI Taxonomy" id="524884"/>
    <lineage>
        <taxon>Bacteria</taxon>
        <taxon>Bacillati</taxon>
        <taxon>Actinomycetota</taxon>
        <taxon>Actinomycetes</taxon>
        <taxon>Pseudonocardiales</taxon>
        <taxon>Pseudonocardiaceae</taxon>
        <taxon>Saccharopolyspora</taxon>
    </lineage>
</organism>
<proteinExistence type="predicted"/>
<gene>
    <name evidence="2" type="ORF">ACFQ16_14040</name>
</gene>